<evidence type="ECO:0000313" key="3">
    <source>
        <dbReference type="Proteomes" id="UP000481153"/>
    </source>
</evidence>
<feature type="compositionally biased region" description="Polar residues" evidence="1">
    <location>
        <begin position="134"/>
        <end position="146"/>
    </location>
</feature>
<feature type="region of interest" description="Disordered" evidence="1">
    <location>
        <begin position="53"/>
        <end position="213"/>
    </location>
</feature>
<feature type="compositionally biased region" description="Basic residues" evidence="1">
    <location>
        <begin position="122"/>
        <end position="132"/>
    </location>
</feature>
<gene>
    <name evidence="2" type="ORF">Ae201684_006472</name>
</gene>
<feature type="region of interest" description="Disordered" evidence="1">
    <location>
        <begin position="233"/>
        <end position="284"/>
    </location>
</feature>
<feature type="compositionally biased region" description="Basic and acidic residues" evidence="1">
    <location>
        <begin position="53"/>
        <end position="76"/>
    </location>
</feature>
<name>A0A6G0XB11_9STRA</name>
<accession>A0A6G0XB11</accession>
<feature type="compositionally biased region" description="Low complexity" evidence="1">
    <location>
        <begin position="155"/>
        <end position="184"/>
    </location>
</feature>
<feature type="compositionally biased region" description="Basic residues" evidence="1">
    <location>
        <begin position="273"/>
        <end position="284"/>
    </location>
</feature>
<dbReference type="EMBL" id="VJMJ01000084">
    <property type="protein sequence ID" value="KAF0737301.1"/>
    <property type="molecule type" value="Genomic_DNA"/>
</dbReference>
<reference evidence="2 3" key="1">
    <citation type="submission" date="2019-07" db="EMBL/GenBank/DDBJ databases">
        <title>Genomics analysis of Aphanomyces spp. identifies a new class of oomycete effector associated with host adaptation.</title>
        <authorList>
            <person name="Gaulin E."/>
        </authorList>
    </citation>
    <scope>NUCLEOTIDE SEQUENCE [LARGE SCALE GENOMIC DNA]</scope>
    <source>
        <strain evidence="2 3">ATCC 201684</strain>
    </source>
</reference>
<keyword evidence="3" id="KW-1185">Reference proteome</keyword>
<protein>
    <submittedName>
        <fullName evidence="2">Uncharacterized protein</fullName>
    </submittedName>
</protein>
<evidence type="ECO:0000313" key="2">
    <source>
        <dbReference type="EMBL" id="KAF0737301.1"/>
    </source>
</evidence>
<organism evidence="2 3">
    <name type="scientific">Aphanomyces euteiches</name>
    <dbReference type="NCBI Taxonomy" id="100861"/>
    <lineage>
        <taxon>Eukaryota</taxon>
        <taxon>Sar</taxon>
        <taxon>Stramenopiles</taxon>
        <taxon>Oomycota</taxon>
        <taxon>Saprolegniomycetes</taxon>
        <taxon>Saprolegniales</taxon>
        <taxon>Verrucalvaceae</taxon>
        <taxon>Aphanomyces</taxon>
    </lineage>
</organism>
<dbReference type="VEuPathDB" id="FungiDB:AeMF1_010600"/>
<dbReference type="AlphaFoldDB" id="A0A6G0XB11"/>
<proteinExistence type="predicted"/>
<evidence type="ECO:0000256" key="1">
    <source>
        <dbReference type="SAM" id="MobiDB-lite"/>
    </source>
</evidence>
<dbReference type="Proteomes" id="UP000481153">
    <property type="component" value="Unassembled WGS sequence"/>
</dbReference>
<sequence>MDQFVTSERIPFSYFPPPKEADDMATTVNAFKPVEAQLVLSLDDLIKERQKAFKQEKSKKKGDAAKTAKKTNDKAKKTQALNKKRGIENNTPAVAPKKKKKAKVAKTTTTTQNGEADGTTKTVRRKRNKKKNNQTAGNAAQTQPNPSKKKQPASNNQQTPKKQNTQPQQPKKQVNKKAVQVNVQRGKAGARALQNTISPSNNKKKQVVVKPANKDERKVLFNVTMKGLKNMTLKQKKRAKKASTGDHPVKRLLGNHLPSGEKKAGALAAKPKMAFKRRNNKKVT</sequence>
<comment type="caution">
    <text evidence="2">The sequence shown here is derived from an EMBL/GenBank/DDBJ whole genome shotgun (WGS) entry which is preliminary data.</text>
</comment>